<dbReference type="PANTHER" id="PTHR36513:SF1">
    <property type="entry name" value="TRANSMEMBRANE PROTEIN"/>
    <property type="match status" value="1"/>
</dbReference>
<dbReference type="PANTHER" id="PTHR36513">
    <property type="entry name" value="ABC TRANSMEMBRANE TYPE-1 DOMAIN-CONTAINING PROTEIN"/>
    <property type="match status" value="1"/>
</dbReference>
<evidence type="ECO:0000313" key="3">
    <source>
        <dbReference type="Proteomes" id="UP000094795"/>
    </source>
</evidence>
<dbReference type="SUPFAM" id="SSF53474">
    <property type="entry name" value="alpha/beta-Hydrolases"/>
    <property type="match status" value="1"/>
</dbReference>
<protein>
    <submittedName>
        <fullName evidence="2">Esterase</fullName>
    </submittedName>
</protein>
<evidence type="ECO:0000313" key="2">
    <source>
        <dbReference type="EMBL" id="OCW58435.1"/>
    </source>
</evidence>
<dbReference type="AlphaFoldDB" id="A0A1C1YY77"/>
<evidence type="ECO:0000256" key="1">
    <source>
        <dbReference type="SAM" id="SignalP"/>
    </source>
</evidence>
<keyword evidence="1" id="KW-0732">Signal</keyword>
<keyword evidence="3" id="KW-1185">Reference proteome</keyword>
<feature type="signal peptide" evidence="1">
    <location>
        <begin position="1"/>
        <end position="30"/>
    </location>
</feature>
<dbReference type="PIRSF" id="PIRSF033909">
    <property type="entry name" value="UCP033909"/>
    <property type="match status" value="1"/>
</dbReference>
<dbReference type="EMBL" id="LQZT01000007">
    <property type="protein sequence ID" value="OCW58435.1"/>
    <property type="molecule type" value="Genomic_DNA"/>
</dbReference>
<proteinExistence type="predicted"/>
<dbReference type="Gene3D" id="3.40.50.1820">
    <property type="entry name" value="alpha/beta hydrolase"/>
    <property type="match status" value="1"/>
</dbReference>
<comment type="caution">
    <text evidence="2">The sequence shown here is derived from an EMBL/GenBank/DDBJ whole genome shotgun (WGS) entry which is preliminary data.</text>
</comment>
<dbReference type="Pfam" id="PF05990">
    <property type="entry name" value="DUF900"/>
    <property type="match status" value="1"/>
</dbReference>
<sequence>MPSTVTPSPRPRSPVRAALFVLAATLGACASPPEGVLSPVASTVPDATRISILVATTRAPSDNPGLLYSGERGTAVDFDELVVSIPPEKARKVGEVQWPKKLPPDPAREFATLSAEKFTTVGQVDAWYERNRSPSGRLLVFVHGFNTRYESAVYRFAQIAHDSHTDATPVMFTWPSRGSVFDYGYDKESTNYSRSALEMLLTRAVAAPEIREITILAHSMGTWLTMESLRQMAIRNHGVPKKISNVILASPDLDIDVFRQQLADMGPKRPDFTVFVSKDDRALTLSRRISGNVDRLGQIDISNPVYRDEFERGGITILDLSALQVGDRLNHSKFAESPEVVRLLGQRLIDGQAVTEQDLGLGAELGATAMSVSNTVGSAAGIAISAPIAIIDPKARDTLDAQSRRFGRGLGDTIQGVTLGLADGPAATSRRCARQSEGC</sequence>
<gene>
    <name evidence="2" type="ORF">AWJ14_13925</name>
</gene>
<dbReference type="OrthoDB" id="9797755at2"/>
<reference evidence="2 3" key="1">
    <citation type="submission" date="2015-12" db="EMBL/GenBank/DDBJ databases">
        <authorList>
            <person name="Shamseldin A."/>
            <person name="Moawad H."/>
            <person name="Abd El-Rahim W.M."/>
            <person name="Sadowsky M.J."/>
        </authorList>
    </citation>
    <scope>NUCLEOTIDE SEQUENCE [LARGE SCALE GENOMIC DNA]</scope>
    <source>
        <strain evidence="2 3">JC234</strain>
    </source>
</reference>
<dbReference type="RefSeq" id="WP_083220116.1">
    <property type="nucleotide sequence ID" value="NZ_LQZT01000007.1"/>
</dbReference>
<organism evidence="2 3">
    <name type="scientific">Hoeflea olei</name>
    <dbReference type="NCBI Taxonomy" id="1480615"/>
    <lineage>
        <taxon>Bacteria</taxon>
        <taxon>Pseudomonadati</taxon>
        <taxon>Pseudomonadota</taxon>
        <taxon>Alphaproteobacteria</taxon>
        <taxon>Hyphomicrobiales</taxon>
        <taxon>Rhizobiaceae</taxon>
        <taxon>Hoeflea</taxon>
    </lineage>
</organism>
<dbReference type="InterPro" id="IPR014586">
    <property type="entry name" value="UCP033909"/>
</dbReference>
<dbReference type="InterPro" id="IPR010297">
    <property type="entry name" value="DUF900_hydrolase"/>
</dbReference>
<dbReference type="InterPro" id="IPR029058">
    <property type="entry name" value="AB_hydrolase_fold"/>
</dbReference>
<name>A0A1C1YY77_9HYPH</name>
<feature type="chain" id="PRO_5008656541" evidence="1">
    <location>
        <begin position="31"/>
        <end position="439"/>
    </location>
</feature>
<dbReference type="Proteomes" id="UP000094795">
    <property type="component" value="Unassembled WGS sequence"/>
</dbReference>
<dbReference type="STRING" id="1480615.AWJ14_13925"/>
<accession>A0A1C1YY77</accession>